<feature type="transmembrane region" description="Helical" evidence="6">
    <location>
        <begin position="785"/>
        <end position="805"/>
    </location>
</feature>
<feature type="transmembrane region" description="Helical" evidence="6">
    <location>
        <begin position="166"/>
        <end position="186"/>
    </location>
</feature>
<evidence type="ECO:0000256" key="4">
    <source>
        <dbReference type="ARBA" id="ARBA00022989"/>
    </source>
</evidence>
<dbReference type="PANTHER" id="PTHR13317:SF4">
    <property type="entry name" value="TRANSMEMBRANE ANTERIOR POSTERIOR TRANSFORMATION PROTEIN 1 HOMOLOG"/>
    <property type="match status" value="1"/>
</dbReference>
<dbReference type="Proteomes" id="UP000593906">
    <property type="component" value="Chromosome 4"/>
</dbReference>
<evidence type="ECO:0000256" key="3">
    <source>
        <dbReference type="ARBA" id="ARBA00022692"/>
    </source>
</evidence>
<feature type="transmembrane region" description="Helical" evidence="6">
    <location>
        <begin position="583"/>
        <end position="604"/>
    </location>
</feature>
<accession>A0A7S7RGT3</accession>
<protein>
    <submittedName>
        <fullName evidence="7">Uncharacterized protein</fullName>
    </submittedName>
</protein>
<dbReference type="Pfam" id="PF05346">
    <property type="entry name" value="DUF747"/>
    <property type="match status" value="1"/>
</dbReference>
<feature type="transmembrane region" description="Helical" evidence="6">
    <location>
        <begin position="490"/>
        <end position="510"/>
    </location>
</feature>
<sequence>MSKKQNKSTQNMLVKDETLNNMEDSEKLNLYTNGHNSNNNVSTYKEMLLNENSHSREKTNNEVIKLSSNQENYVNHLEEESNSVSNLSSSNEEQIDDLKDYNNQNGNRMENNIISSLEFIWSEIRSENVLEKKNVDYFEFDEDSFNDRIPNNFLNEVYQVPKKLEYLLNFSMLLCFDTILYDLTFLPINSMIALLKLFLLIFLNITNIFMFLITGKSTYFQNDSIIQRADNYNNSEDNIENDYSIDSNSWNLIQNTNKEQNNMGYKNNNELIENSSVEYLFEDKQIKSKSLINIPEYDNKLRFRFNMKSKDDGFLSKNNNFFPQIKNHIHSYRMNDQRSSLEESELQSISASDIFYDEINSHHIYNKNKQDLKPLLSINLKKYFRFTAVELTDFSRFLVLLLSIYIFSRLDISFFYHYIRGQGLLKLYFIFNMLEIFEKLFRSFGRDLIDTYLESVIKFFTYIGFVDGSFKQEKSHPSFTKLFIDSFSKYFLVIIYLIIHCTIHMIRGLALNISLNSSEYTMFLIVITNNFAEIKSTVFKTYHSISLFTVSCSDTIERFQLLYDGCILFIRMYSNARLYTDSIFSSVITWVVSVYLVEIIVDWFKHSFLVKFNKINSNCYFSYLDTLIGDILLSRGSNQAFQYLMIDFNKKNLEENNSFEKLISKSTFNNSKFNNNSSSIGNLTRQGTYSLFRGNTIGLETDVSSIQNKDDAKIKKMKSDNFNKVESKTSKQDPIFISKKLRGIYAFPYIVSRRIGFISLPLTILLMCVLLFSRLHSALCINHIIIIWLILFILKYLTSFIIVSISQNNIDRLKNWNFDFNKINAL</sequence>
<name>A0A7S7RGT3_CRYPV</name>
<feature type="transmembrane region" description="Helical" evidence="6">
    <location>
        <begin position="755"/>
        <end position="773"/>
    </location>
</feature>
<dbReference type="EMBL" id="CP044419">
    <property type="protein sequence ID" value="QOY42268.1"/>
    <property type="molecule type" value="Genomic_DNA"/>
</dbReference>
<evidence type="ECO:0000256" key="2">
    <source>
        <dbReference type="ARBA" id="ARBA00008803"/>
    </source>
</evidence>
<dbReference type="VEuPathDB" id="CryptoDB:CPATCC_0020970"/>
<organism evidence="7 8">
    <name type="scientific">Cryptosporidium parvum</name>
    <dbReference type="NCBI Taxonomy" id="5807"/>
    <lineage>
        <taxon>Eukaryota</taxon>
        <taxon>Sar</taxon>
        <taxon>Alveolata</taxon>
        <taxon>Apicomplexa</taxon>
        <taxon>Conoidasida</taxon>
        <taxon>Coccidia</taxon>
        <taxon>Eucoccidiorida</taxon>
        <taxon>Eimeriorina</taxon>
        <taxon>Cryptosporidiidae</taxon>
        <taxon>Cryptosporidium</taxon>
    </lineage>
</organism>
<proteinExistence type="inferred from homology"/>
<comment type="similarity">
    <text evidence="2">Belongs to the TAPT1 family.</text>
</comment>
<keyword evidence="5 6" id="KW-0472">Membrane</keyword>
<gene>
    <name evidence="7" type="ORF">CPATCC_001892</name>
</gene>
<keyword evidence="4 6" id="KW-1133">Transmembrane helix</keyword>
<keyword evidence="3 6" id="KW-0812">Transmembrane</keyword>
<evidence type="ECO:0000313" key="7">
    <source>
        <dbReference type="EMBL" id="QOY42268.1"/>
    </source>
</evidence>
<feature type="transmembrane region" description="Helical" evidence="6">
    <location>
        <begin position="383"/>
        <end position="408"/>
    </location>
</feature>
<comment type="subcellular location">
    <subcellularLocation>
        <location evidence="1">Membrane</location>
        <topology evidence="1">Multi-pass membrane protein</topology>
    </subcellularLocation>
</comment>
<evidence type="ECO:0000313" key="8">
    <source>
        <dbReference type="Proteomes" id="UP000593906"/>
    </source>
</evidence>
<evidence type="ECO:0000256" key="5">
    <source>
        <dbReference type="ARBA" id="ARBA00023136"/>
    </source>
</evidence>
<dbReference type="AlphaFoldDB" id="A0A7S7RGT3"/>
<dbReference type="InterPro" id="IPR008010">
    <property type="entry name" value="Tatp1"/>
</dbReference>
<reference evidence="7 8" key="1">
    <citation type="submission" date="2019-09" db="EMBL/GenBank/DDBJ databases">
        <title>Consistent, comparative and evidence-based genome assembly and annotation for Cryptosporidium parvum, C. hominis and C. tyzzeri.</title>
        <authorList>
            <person name="Baptista R.P."/>
            <person name="Li Y."/>
            <person name="Sateriale A."/>
            <person name="Ansell B."/>
            <person name="Jex A."/>
            <person name="Sanders M."/>
            <person name="Brooks K."/>
            <person name="Tracey A."/>
            <person name="Berriman M."/>
            <person name="Striepen B."/>
            <person name="Cotton J.A."/>
            <person name="Kissinger J.C."/>
        </authorList>
    </citation>
    <scope>NUCLEOTIDE SEQUENCE [LARGE SCALE GENOMIC DNA]</scope>
    <source>
        <strain evidence="7 8">IOWA-ATCC</strain>
    </source>
</reference>
<evidence type="ECO:0000256" key="6">
    <source>
        <dbReference type="SAM" id="Phobius"/>
    </source>
</evidence>
<dbReference type="PANTHER" id="PTHR13317">
    <property type="entry name" value="TRANSMEMBRANE ANTERIOR POSTERIOR TRANSFORMATION PROTEIN 1 HOMOLOG"/>
    <property type="match status" value="1"/>
</dbReference>
<dbReference type="GO" id="GO:0005789">
    <property type="term" value="C:endoplasmic reticulum membrane"/>
    <property type="evidence" value="ECO:0007669"/>
    <property type="project" value="TreeGrafter"/>
</dbReference>
<feature type="transmembrane region" description="Helical" evidence="6">
    <location>
        <begin position="192"/>
        <end position="213"/>
    </location>
</feature>
<evidence type="ECO:0000256" key="1">
    <source>
        <dbReference type="ARBA" id="ARBA00004141"/>
    </source>
</evidence>